<accession>A0ABQ8FAW9</accession>
<evidence type="ECO:0000313" key="4">
    <source>
        <dbReference type="EMBL" id="KAH6594848.1"/>
    </source>
</evidence>
<reference evidence="4 5" key="1">
    <citation type="submission" date="2021-02" db="EMBL/GenBank/DDBJ databases">
        <title>Variation within the Batrachochytrium salamandrivorans European outbreak.</title>
        <authorList>
            <person name="Kelly M."/>
            <person name="Pasmans F."/>
            <person name="Shea T.P."/>
            <person name="Munoz J.F."/>
            <person name="Carranza S."/>
            <person name="Cuomo C.A."/>
            <person name="Martel A."/>
        </authorList>
    </citation>
    <scope>NUCLEOTIDE SEQUENCE [LARGE SCALE GENOMIC DNA]</scope>
    <source>
        <strain evidence="4 5">AMFP18/2</strain>
    </source>
</reference>
<dbReference type="EMBL" id="JAFCIX010000328">
    <property type="protein sequence ID" value="KAH6594848.1"/>
    <property type="molecule type" value="Genomic_DNA"/>
</dbReference>
<dbReference type="PANTHER" id="PTHR40124">
    <property type="match status" value="1"/>
</dbReference>
<keyword evidence="5" id="KW-1185">Reference proteome</keyword>
<feature type="compositionally biased region" description="Low complexity" evidence="1">
    <location>
        <begin position="98"/>
        <end position="115"/>
    </location>
</feature>
<protein>
    <recommendedName>
        <fullName evidence="3">Polysaccharide lyase 14 domain-containing protein</fullName>
    </recommendedName>
</protein>
<feature type="signal peptide" evidence="2">
    <location>
        <begin position="1"/>
        <end position="22"/>
    </location>
</feature>
<evidence type="ECO:0000259" key="3">
    <source>
        <dbReference type="Pfam" id="PF21294"/>
    </source>
</evidence>
<proteinExistence type="predicted"/>
<evidence type="ECO:0000313" key="5">
    <source>
        <dbReference type="Proteomes" id="UP001648503"/>
    </source>
</evidence>
<organism evidence="4 5">
    <name type="scientific">Batrachochytrium salamandrivorans</name>
    <dbReference type="NCBI Taxonomy" id="1357716"/>
    <lineage>
        <taxon>Eukaryota</taxon>
        <taxon>Fungi</taxon>
        <taxon>Fungi incertae sedis</taxon>
        <taxon>Chytridiomycota</taxon>
        <taxon>Chytridiomycota incertae sedis</taxon>
        <taxon>Chytridiomycetes</taxon>
        <taxon>Rhizophydiales</taxon>
        <taxon>Rhizophydiales incertae sedis</taxon>
        <taxon>Batrachochytrium</taxon>
    </lineage>
</organism>
<feature type="compositionally biased region" description="Pro residues" evidence="1">
    <location>
        <begin position="116"/>
        <end position="131"/>
    </location>
</feature>
<feature type="chain" id="PRO_5047166222" description="Polysaccharide lyase 14 domain-containing protein" evidence="2">
    <location>
        <begin position="23"/>
        <end position="384"/>
    </location>
</feature>
<gene>
    <name evidence="4" type="ORF">BASA50_006322</name>
</gene>
<feature type="region of interest" description="Disordered" evidence="1">
    <location>
        <begin position="98"/>
        <end position="138"/>
    </location>
</feature>
<dbReference type="InterPro" id="IPR048958">
    <property type="entry name" value="Polysacc_lyase_14"/>
</dbReference>
<dbReference type="Pfam" id="PF21294">
    <property type="entry name" value="Polysacc_lyase_14"/>
    <property type="match status" value="1"/>
</dbReference>
<feature type="domain" description="Polysaccharide lyase 14" evidence="3">
    <location>
        <begin position="172"/>
        <end position="378"/>
    </location>
</feature>
<dbReference type="PANTHER" id="PTHR40124:SF1">
    <property type="entry name" value="DISAGGREGATASE RELATED REPEAT PROTEIN"/>
    <property type="match status" value="1"/>
</dbReference>
<name>A0ABQ8FAW9_9FUNG</name>
<evidence type="ECO:0000256" key="2">
    <source>
        <dbReference type="SAM" id="SignalP"/>
    </source>
</evidence>
<dbReference type="Proteomes" id="UP001648503">
    <property type="component" value="Unassembled WGS sequence"/>
</dbReference>
<dbReference type="Gene3D" id="2.60.120.200">
    <property type="match status" value="1"/>
</dbReference>
<comment type="caution">
    <text evidence="4">The sequence shown here is derived from an EMBL/GenBank/DDBJ whole genome shotgun (WGS) entry which is preliminary data.</text>
</comment>
<sequence length="384" mass="40913">MRLTLVTSALLTLSGLAPMVFSTPVRPGCNADSGCGRKSVGCAELCSAGDDCSINEDCRSNVCTRNSCVGNRAPQPAPPGCGLKPTTTQAGLGQYSISTKSTSTAGSASTSTKPSSGPPTPTPPPPSPPTAPDDKFWELSGLSNSSIGDFNIISDRYGKNNRKVVPDPVVPGTNVLQILYPKGSYKPSGPIVGGTGFYAKPLDIESATKVTLQYDIYFPTGFNFVKGGKLPGLYGGHESCSGGRDSETCFSSRFMFRGNGAAETYLYLDFPSQVPEFCQVPPRTICNPDFGTSLGRGAWTWRTGRWVTASETITLNTLGETDGAIEVKIDGVTMLSFDQIAWRTANFGFLGIHFDTFFGGNTADWATPIDQHILFKDFQLIILE</sequence>
<evidence type="ECO:0000256" key="1">
    <source>
        <dbReference type="SAM" id="MobiDB-lite"/>
    </source>
</evidence>
<keyword evidence="2" id="KW-0732">Signal</keyword>